<evidence type="ECO:0000313" key="1">
    <source>
        <dbReference type="EMBL" id="EPI45932.1"/>
    </source>
</evidence>
<dbReference type="EMBL" id="ATJJ01000099">
    <property type="protein sequence ID" value="EPI45932.1"/>
    <property type="molecule type" value="Genomic_DNA"/>
</dbReference>
<protein>
    <submittedName>
        <fullName evidence="1">Uncharacterized protein</fullName>
    </submittedName>
</protein>
<proteinExistence type="predicted"/>
<name>S4GNQ8_GARVA</name>
<dbReference type="HOGENOM" id="CLU_3270544_0_0_11"/>
<dbReference type="Proteomes" id="UP000014521">
    <property type="component" value="Unassembled WGS sequence"/>
</dbReference>
<evidence type="ECO:0000313" key="2">
    <source>
        <dbReference type="Proteomes" id="UP000014521"/>
    </source>
</evidence>
<organism evidence="1 2">
    <name type="scientific">Gardnerella vaginalis JCP8108</name>
    <dbReference type="NCBI Taxonomy" id="1261066"/>
    <lineage>
        <taxon>Bacteria</taxon>
        <taxon>Bacillati</taxon>
        <taxon>Actinomycetota</taxon>
        <taxon>Actinomycetes</taxon>
        <taxon>Bifidobacteriales</taxon>
        <taxon>Bifidobacteriaceae</taxon>
        <taxon>Gardnerella</taxon>
    </lineage>
</organism>
<comment type="caution">
    <text evidence="1">The sequence shown here is derived from an EMBL/GenBank/DDBJ whole genome shotgun (WGS) entry which is preliminary data.</text>
</comment>
<reference evidence="1 2" key="1">
    <citation type="submission" date="2013-06" db="EMBL/GenBank/DDBJ databases">
        <authorList>
            <person name="Weinstock G."/>
            <person name="Sodergren E."/>
            <person name="Lobos E.A."/>
            <person name="Fulton L."/>
            <person name="Fulton R."/>
            <person name="Courtney L."/>
            <person name="Fronick C."/>
            <person name="O'Laughlin M."/>
            <person name="Godfrey J."/>
            <person name="Wilson R.M."/>
            <person name="Miner T."/>
            <person name="Farmer C."/>
            <person name="Delehaunty K."/>
            <person name="Cordes M."/>
            <person name="Minx P."/>
            <person name="Tomlinson C."/>
            <person name="Chen J."/>
            <person name="Wollam A."/>
            <person name="Pepin K.H."/>
            <person name="Bhonagiri V."/>
            <person name="Zhang X."/>
            <person name="Warren W."/>
            <person name="Mitreva M."/>
            <person name="Mardis E.R."/>
            <person name="Wilson R.K."/>
        </authorList>
    </citation>
    <scope>NUCLEOTIDE SEQUENCE [LARGE SCALE GENOMIC DNA]</scope>
    <source>
        <strain evidence="1 2">JCP8108</strain>
    </source>
</reference>
<gene>
    <name evidence="1" type="ORF">HMPREF1581_01198</name>
</gene>
<accession>S4GNQ8</accession>
<sequence>MLADYSSSHKLSYYATLPRRFYGARCSAIVLNFGVFDVSAV</sequence>
<dbReference type="AlphaFoldDB" id="S4GNQ8"/>